<keyword evidence="5" id="KW-1185">Reference proteome</keyword>
<keyword evidence="1" id="KW-0880">Kelch repeat</keyword>
<dbReference type="OrthoDB" id="1490335at2"/>
<dbReference type="CDD" id="cd00603">
    <property type="entry name" value="IPT_PCSR"/>
    <property type="match status" value="1"/>
</dbReference>
<dbReference type="PANTHER" id="PTHR24412:SF489">
    <property type="entry name" value="RING FINGER DOMAIN AND KELCH REPEAT-CONTAINING PROTEIN DDB_G0271372"/>
    <property type="match status" value="1"/>
</dbReference>
<dbReference type="Pfam" id="PF01833">
    <property type="entry name" value="TIG"/>
    <property type="match status" value="3"/>
</dbReference>
<gene>
    <name evidence="4" type="ORF">DQQ10_11790</name>
</gene>
<dbReference type="InterPro" id="IPR014756">
    <property type="entry name" value="Ig_E-set"/>
</dbReference>
<dbReference type="InterPro" id="IPR002909">
    <property type="entry name" value="IPT_dom"/>
</dbReference>
<evidence type="ECO:0000313" key="5">
    <source>
        <dbReference type="Proteomes" id="UP000251889"/>
    </source>
</evidence>
<dbReference type="PANTHER" id="PTHR24412">
    <property type="entry name" value="KELCH PROTEIN"/>
    <property type="match status" value="1"/>
</dbReference>
<keyword evidence="2" id="KW-0677">Repeat</keyword>
<dbReference type="InterPro" id="IPR015915">
    <property type="entry name" value="Kelch-typ_b-propeller"/>
</dbReference>
<evidence type="ECO:0000313" key="4">
    <source>
        <dbReference type="EMBL" id="RAW00918.1"/>
    </source>
</evidence>
<dbReference type="Gene3D" id="2.60.40.10">
    <property type="entry name" value="Immunoglobulins"/>
    <property type="match status" value="4"/>
</dbReference>
<dbReference type="SMART" id="SM00429">
    <property type="entry name" value="IPT"/>
    <property type="match status" value="2"/>
</dbReference>
<dbReference type="InterPro" id="IPR013783">
    <property type="entry name" value="Ig-like_fold"/>
</dbReference>
<dbReference type="SUPFAM" id="SSF81296">
    <property type="entry name" value="E set domains"/>
    <property type="match status" value="4"/>
</dbReference>
<sequence length="781" mass="86081">MYMVATKDLLKLELKDHRASRRISPTLSLHLLPTLVSSSALDFNTMKKYYFIIAIFLFSTCTEEEPTSRDYPRVRTSLVTSVTSAGATVEGTITTAPAAIEDHGFVYGETQYPTITSHEVISLGSKAGVGKFSATIEKSLVEKVTYYVRAYAKSSSYIVYGDQVEFMSLGTTKPTLISIAPTQAQWGDTITLTGTNFTKNSKFLTSIGDIDVRSIFVSNDQVKLIIPHTVVSVVNDVSINFVGNSATLNGALTIKKPIISSITPTAGKVNTEVIISGSGFNLNTEVFFADRKATVKSISRQAIKCTVPTGAPNGMTKVTLKAGAETLWVDTDFTMMSPVITQITPLTGTYNDQITIKGQNFSGIQSENVVTVDGQVAEIISSSTTEIRARIPYGISQTPAMIDVTVANIETRRYTSGFVLTRPSITSVTPTRIGTNSEATITGTGFDIYGGNIVTLDGEPVFHSYNMGTAIRFTTSAFMRKHEMELNVITAGQASTNTKTVTSPWITLHDGTNARISNNIIFQHNNEIYAGLGRQTYYGEYSNEMWKFNPTTGWTKLGTFPGGERSHAFAFTLGDKAYIGGGQSDLSTFNDLWEFDLVSHVWTKLNDVLPGDHLWSAAAITHNGKAYLFFYNRFYEYDPLNDSWTPLSYAPNMYSMDAPPIFVHANEIYAAAEGSLWVYNIAADNWTQKNNSMPTSLSYGAKVFSLNGAIYFEDGQDDTDESITWKYDPVTNKFSTFTTRIPIFTYEQSYISMNNKGYLIGGRQDYWGNATSVVYEFDPNY</sequence>
<evidence type="ECO:0000256" key="1">
    <source>
        <dbReference type="ARBA" id="ARBA00022441"/>
    </source>
</evidence>
<proteinExistence type="predicted"/>
<evidence type="ECO:0000259" key="3">
    <source>
        <dbReference type="SMART" id="SM00429"/>
    </source>
</evidence>
<name>A0A364Y404_9BACT</name>
<dbReference type="EMBL" id="QMFY01000005">
    <property type="protein sequence ID" value="RAW00918.1"/>
    <property type="molecule type" value="Genomic_DNA"/>
</dbReference>
<evidence type="ECO:0000256" key="2">
    <source>
        <dbReference type="ARBA" id="ARBA00022737"/>
    </source>
</evidence>
<feature type="domain" description="IPT/TIG" evidence="3">
    <location>
        <begin position="337"/>
        <end position="415"/>
    </location>
</feature>
<dbReference type="Proteomes" id="UP000251889">
    <property type="component" value="Unassembled WGS sequence"/>
</dbReference>
<dbReference type="AlphaFoldDB" id="A0A364Y404"/>
<dbReference type="SUPFAM" id="SSF117281">
    <property type="entry name" value="Kelch motif"/>
    <property type="match status" value="1"/>
</dbReference>
<dbReference type="Gene3D" id="2.120.10.80">
    <property type="entry name" value="Kelch-type beta propeller"/>
    <property type="match status" value="2"/>
</dbReference>
<comment type="caution">
    <text evidence="4">The sequence shown here is derived from an EMBL/GenBank/DDBJ whole genome shotgun (WGS) entry which is preliminary data.</text>
</comment>
<accession>A0A364Y404</accession>
<feature type="domain" description="IPT/TIG" evidence="3">
    <location>
        <begin position="256"/>
        <end position="336"/>
    </location>
</feature>
<reference evidence="4 5" key="1">
    <citation type="submission" date="2018-06" db="EMBL/GenBank/DDBJ databases">
        <title>Chryseolinea flavus sp. nov., a member of the phylum Bacteroidetes isolated from soil.</title>
        <authorList>
            <person name="Li Y."/>
            <person name="Wang J."/>
        </authorList>
    </citation>
    <scope>NUCLEOTIDE SEQUENCE [LARGE SCALE GENOMIC DNA]</scope>
    <source>
        <strain evidence="4 5">SDU1-6</strain>
    </source>
</reference>
<protein>
    <recommendedName>
        <fullName evidence="3">IPT/TIG domain-containing protein</fullName>
    </recommendedName>
</protein>
<organism evidence="4 5">
    <name type="scientific">Pseudochryseolinea flava</name>
    <dbReference type="NCBI Taxonomy" id="2059302"/>
    <lineage>
        <taxon>Bacteria</taxon>
        <taxon>Pseudomonadati</taxon>
        <taxon>Bacteroidota</taxon>
        <taxon>Cytophagia</taxon>
        <taxon>Cytophagales</taxon>
        <taxon>Fulvivirgaceae</taxon>
        <taxon>Pseudochryseolinea</taxon>
    </lineage>
</organism>